<evidence type="ECO:0000313" key="1">
    <source>
        <dbReference type="EMBL" id="CCE85360.1"/>
    </source>
</evidence>
<dbReference type="AlphaFoldDB" id="G8Y3U2"/>
<protein>
    <submittedName>
        <fullName evidence="1">Piso0_004950 protein</fullName>
    </submittedName>
</protein>
<sequence>MHVPPAGARVPSRTHCFDDILQKVAPGLHWAWPDNPRGCSCPARSLRRSSLLICMLSRVRHALQFRTNGKLSCVMTLRTPPVLTCTFSQVRSGYYKHQLAWWLIDWFAALEP</sequence>
<accession>G8Y3U2</accession>
<dbReference type="Proteomes" id="UP000005222">
    <property type="component" value="Chromosome M"/>
</dbReference>
<name>G8Y3U2_PICSO</name>
<gene>
    <name evidence="1" type="primary">Piso0_004950</name>
    <name evidence="1" type="ORF">GNLVRS01_PISO0M04522g</name>
</gene>
<dbReference type="EMBL" id="FO082047">
    <property type="protein sequence ID" value="CCE85360.1"/>
    <property type="molecule type" value="Genomic_DNA"/>
</dbReference>
<dbReference type="InParanoid" id="G8Y3U2"/>
<organism evidence="1 2">
    <name type="scientific">Pichia sorbitophila (strain ATCC MYA-4447 / BCRC 22081 / CBS 7064 / NBRC 10061 / NRRL Y-12695)</name>
    <name type="common">Hybrid yeast</name>
    <dbReference type="NCBI Taxonomy" id="559304"/>
    <lineage>
        <taxon>Eukaryota</taxon>
        <taxon>Fungi</taxon>
        <taxon>Dikarya</taxon>
        <taxon>Ascomycota</taxon>
        <taxon>Saccharomycotina</taxon>
        <taxon>Pichiomycetes</taxon>
        <taxon>Debaryomycetaceae</taxon>
        <taxon>Millerozyma</taxon>
    </lineage>
</organism>
<reference evidence="1 2" key="1">
    <citation type="journal article" date="2012" name="G3 (Bethesda)">
        <title>Pichia sorbitophila, an interspecies yeast hybrid reveals early steps of genome resolution following polyploidization.</title>
        <authorList>
            <person name="Leh Louis V."/>
            <person name="Despons L."/>
            <person name="Friedrich A."/>
            <person name="Martin T."/>
            <person name="Durrens P."/>
            <person name="Casaregola S."/>
            <person name="Neuveglise C."/>
            <person name="Fairhead C."/>
            <person name="Marck C."/>
            <person name="Cruz J.A."/>
            <person name="Straub M.L."/>
            <person name="Kugler V."/>
            <person name="Sacerdot C."/>
            <person name="Uzunov Z."/>
            <person name="Thierry A."/>
            <person name="Weiss S."/>
            <person name="Bleykasten C."/>
            <person name="De Montigny J."/>
            <person name="Jacques N."/>
            <person name="Jung P."/>
            <person name="Lemaire M."/>
            <person name="Mallet S."/>
            <person name="Morel G."/>
            <person name="Richard G.F."/>
            <person name="Sarkar A."/>
            <person name="Savel G."/>
            <person name="Schacherer J."/>
            <person name="Seret M.L."/>
            <person name="Talla E."/>
            <person name="Samson G."/>
            <person name="Jubin C."/>
            <person name="Poulain J."/>
            <person name="Vacherie B."/>
            <person name="Barbe V."/>
            <person name="Pelletier E."/>
            <person name="Sherman D.J."/>
            <person name="Westhof E."/>
            <person name="Weissenbach J."/>
            <person name="Baret P.V."/>
            <person name="Wincker P."/>
            <person name="Gaillardin C."/>
            <person name="Dujon B."/>
            <person name="Souciet J.L."/>
        </authorList>
    </citation>
    <scope>NUCLEOTIDE SEQUENCE [LARGE SCALE GENOMIC DNA]</scope>
    <source>
        <strain evidence="2">ATCC MYA-4447 / BCRC 22081 / CBS 7064 / NBRC 10061 / NRRL Y-12695</strain>
    </source>
</reference>
<evidence type="ECO:0000313" key="2">
    <source>
        <dbReference type="Proteomes" id="UP000005222"/>
    </source>
</evidence>
<proteinExistence type="predicted"/>
<keyword evidence="2" id="KW-1185">Reference proteome</keyword>
<dbReference type="HOGENOM" id="CLU_2146788_0_0_1"/>